<name>A0A9N9GUF6_9GLOM</name>
<organism evidence="1 2">
    <name type="scientific">Diversispora eburnea</name>
    <dbReference type="NCBI Taxonomy" id="1213867"/>
    <lineage>
        <taxon>Eukaryota</taxon>
        <taxon>Fungi</taxon>
        <taxon>Fungi incertae sedis</taxon>
        <taxon>Mucoromycota</taxon>
        <taxon>Glomeromycotina</taxon>
        <taxon>Glomeromycetes</taxon>
        <taxon>Diversisporales</taxon>
        <taxon>Diversisporaceae</taxon>
        <taxon>Diversispora</taxon>
    </lineage>
</organism>
<reference evidence="1" key="1">
    <citation type="submission" date="2021-06" db="EMBL/GenBank/DDBJ databases">
        <authorList>
            <person name="Kallberg Y."/>
            <person name="Tangrot J."/>
            <person name="Rosling A."/>
        </authorList>
    </citation>
    <scope>NUCLEOTIDE SEQUENCE</scope>
    <source>
        <strain evidence="1">AZ414A</strain>
    </source>
</reference>
<keyword evidence="2" id="KW-1185">Reference proteome</keyword>
<accession>A0A9N9GUF6</accession>
<proteinExistence type="predicted"/>
<protein>
    <submittedName>
        <fullName evidence="1">7458_t:CDS:1</fullName>
    </submittedName>
</protein>
<sequence length="50" mass="5822">TMKLKVLRNAIQDLDDRKTVEDYDATTFLTLSTDNEDDEVVSENLKEYLL</sequence>
<evidence type="ECO:0000313" key="2">
    <source>
        <dbReference type="Proteomes" id="UP000789706"/>
    </source>
</evidence>
<feature type="non-terminal residue" evidence="1">
    <location>
        <position position="1"/>
    </location>
</feature>
<comment type="caution">
    <text evidence="1">The sequence shown here is derived from an EMBL/GenBank/DDBJ whole genome shotgun (WGS) entry which is preliminary data.</text>
</comment>
<dbReference type="Proteomes" id="UP000789706">
    <property type="component" value="Unassembled WGS sequence"/>
</dbReference>
<dbReference type="AlphaFoldDB" id="A0A9N9GUF6"/>
<evidence type="ECO:0000313" key="1">
    <source>
        <dbReference type="EMBL" id="CAG8627322.1"/>
    </source>
</evidence>
<dbReference type="EMBL" id="CAJVPK010003448">
    <property type="protein sequence ID" value="CAG8627322.1"/>
    <property type="molecule type" value="Genomic_DNA"/>
</dbReference>
<gene>
    <name evidence="1" type="ORF">DEBURN_LOCUS10619</name>
</gene>